<dbReference type="InParanoid" id="A0A286UIU8"/>
<evidence type="ECO:0000256" key="1">
    <source>
        <dbReference type="ARBA" id="ARBA00001641"/>
    </source>
</evidence>
<name>A0A286UIU8_9AGAM</name>
<accession>A0A286UIU8</accession>
<keyword evidence="7 9" id="KW-0326">Glycosidase</keyword>
<evidence type="ECO:0000256" key="9">
    <source>
        <dbReference type="RuleBase" id="RU361164"/>
    </source>
</evidence>
<keyword evidence="4 9" id="KW-0378">Hydrolase</keyword>
<dbReference type="InterPro" id="IPR001722">
    <property type="entry name" value="Glyco_hydro_7"/>
</dbReference>
<keyword evidence="5 9" id="KW-0136">Cellulose degradation</keyword>
<evidence type="ECO:0000256" key="3">
    <source>
        <dbReference type="ARBA" id="ARBA00022729"/>
    </source>
</evidence>
<dbReference type="CDD" id="cd07999">
    <property type="entry name" value="GH7_CBH_EG"/>
    <property type="match status" value="1"/>
</dbReference>
<dbReference type="EC" id="3.2.1.-" evidence="9"/>
<dbReference type="InterPro" id="IPR037019">
    <property type="entry name" value="Glyco_hydro_7_sf"/>
</dbReference>
<dbReference type="SUPFAM" id="SSF49899">
    <property type="entry name" value="Concanavalin A-like lectins/glucanases"/>
    <property type="match status" value="1"/>
</dbReference>
<reference evidence="12 13" key="1">
    <citation type="journal article" date="2017" name="Mol. Ecol.">
        <title>Comparative and population genomic landscape of Phellinus noxius: A hypervariable fungus causing root rot in trees.</title>
        <authorList>
            <person name="Chung C.L."/>
            <person name="Lee T.J."/>
            <person name="Akiba M."/>
            <person name="Lee H.H."/>
            <person name="Kuo T.H."/>
            <person name="Liu D."/>
            <person name="Ke H.M."/>
            <person name="Yokoi T."/>
            <person name="Roa M.B."/>
            <person name="Lu M.J."/>
            <person name="Chang Y.Y."/>
            <person name="Ann P.J."/>
            <person name="Tsai J.N."/>
            <person name="Chen C.Y."/>
            <person name="Tzean S.S."/>
            <person name="Ota Y."/>
            <person name="Hattori T."/>
            <person name="Sahashi N."/>
            <person name="Liou R.F."/>
            <person name="Kikuchi T."/>
            <person name="Tsai I.J."/>
        </authorList>
    </citation>
    <scope>NUCLEOTIDE SEQUENCE [LARGE SCALE GENOMIC DNA]</scope>
    <source>
        <strain evidence="12 13">FFPRI411160</strain>
    </source>
</reference>
<dbReference type="Proteomes" id="UP000217199">
    <property type="component" value="Unassembled WGS sequence"/>
</dbReference>
<dbReference type="EMBL" id="NBII01000004">
    <property type="protein sequence ID" value="PAV19520.1"/>
    <property type="molecule type" value="Genomic_DNA"/>
</dbReference>
<dbReference type="PRINTS" id="PR00734">
    <property type="entry name" value="GLHYDRLASE7"/>
</dbReference>
<proteinExistence type="inferred from homology"/>
<evidence type="ECO:0000256" key="4">
    <source>
        <dbReference type="ARBA" id="ARBA00022801"/>
    </source>
</evidence>
<evidence type="ECO:0000256" key="8">
    <source>
        <dbReference type="ARBA" id="ARBA00023326"/>
    </source>
</evidence>
<dbReference type="InterPro" id="IPR013320">
    <property type="entry name" value="ConA-like_dom_sf"/>
</dbReference>
<dbReference type="STRING" id="2282107.A0A286UIU8"/>
<keyword evidence="13" id="KW-1185">Reference proteome</keyword>
<evidence type="ECO:0000256" key="11">
    <source>
        <dbReference type="SAM" id="SignalP"/>
    </source>
</evidence>
<gene>
    <name evidence="12" type="ORF">PNOK_0445400</name>
</gene>
<keyword evidence="8 9" id="KW-0624">Polysaccharide degradation</keyword>
<keyword evidence="6" id="KW-0119">Carbohydrate metabolism</keyword>
<protein>
    <recommendedName>
        <fullName evidence="9">Glucanase</fullName>
        <ecNumber evidence="9">3.2.1.-</ecNumber>
    </recommendedName>
</protein>
<evidence type="ECO:0000256" key="10">
    <source>
        <dbReference type="SAM" id="MobiDB-lite"/>
    </source>
</evidence>
<feature type="chain" id="PRO_5013884367" description="Glucanase" evidence="11">
    <location>
        <begin position="19"/>
        <end position="453"/>
    </location>
</feature>
<dbReference type="Gene3D" id="2.70.100.10">
    <property type="entry name" value="Glycoside hydrolase, family 7, domain"/>
    <property type="match status" value="1"/>
</dbReference>
<dbReference type="OrthoDB" id="412382at2759"/>
<dbReference type="PANTHER" id="PTHR33753:SF2">
    <property type="entry name" value="GLYCOSIDE HYDROLASE FAMILY 7 PROTEIN"/>
    <property type="match status" value="1"/>
</dbReference>
<dbReference type="AlphaFoldDB" id="A0A286UIU8"/>
<feature type="region of interest" description="Disordered" evidence="10">
    <location>
        <begin position="406"/>
        <end position="436"/>
    </location>
</feature>
<dbReference type="PANTHER" id="PTHR33753">
    <property type="entry name" value="1,4-BETA-D-GLUCAN CELLOBIOHYDROLASE B"/>
    <property type="match status" value="1"/>
</dbReference>
<evidence type="ECO:0000313" key="13">
    <source>
        <dbReference type="Proteomes" id="UP000217199"/>
    </source>
</evidence>
<dbReference type="GO" id="GO:0016162">
    <property type="term" value="F:cellulose 1,4-beta-cellobiosidase activity"/>
    <property type="evidence" value="ECO:0007669"/>
    <property type="project" value="UniProtKB-EC"/>
</dbReference>
<evidence type="ECO:0000256" key="2">
    <source>
        <dbReference type="ARBA" id="ARBA00006044"/>
    </source>
</evidence>
<feature type="signal peptide" evidence="11">
    <location>
        <begin position="1"/>
        <end position="18"/>
    </location>
</feature>
<comment type="similarity">
    <text evidence="2 9">Belongs to the glycosyl hydrolase 7 (cellulase C) family.</text>
</comment>
<organism evidence="12 13">
    <name type="scientific">Pyrrhoderma noxium</name>
    <dbReference type="NCBI Taxonomy" id="2282107"/>
    <lineage>
        <taxon>Eukaryota</taxon>
        <taxon>Fungi</taxon>
        <taxon>Dikarya</taxon>
        <taxon>Basidiomycota</taxon>
        <taxon>Agaricomycotina</taxon>
        <taxon>Agaricomycetes</taxon>
        <taxon>Hymenochaetales</taxon>
        <taxon>Hymenochaetaceae</taxon>
        <taxon>Pyrrhoderma</taxon>
    </lineage>
</organism>
<dbReference type="GO" id="GO:0030245">
    <property type="term" value="P:cellulose catabolic process"/>
    <property type="evidence" value="ECO:0007669"/>
    <property type="project" value="UniProtKB-KW"/>
</dbReference>
<evidence type="ECO:0000256" key="7">
    <source>
        <dbReference type="ARBA" id="ARBA00023295"/>
    </source>
</evidence>
<comment type="catalytic activity">
    <reaction evidence="1">
        <text>Hydrolysis of (1-&gt;4)-beta-D-glucosidic linkages in cellulose and cellotetraose, releasing cellobiose from the non-reducing ends of the chains.</text>
        <dbReference type="EC" id="3.2.1.91"/>
    </reaction>
</comment>
<dbReference type="FunFam" id="2.70.100.10:FF:000001">
    <property type="entry name" value="Glucanase"/>
    <property type="match status" value="1"/>
</dbReference>
<evidence type="ECO:0000256" key="6">
    <source>
        <dbReference type="ARBA" id="ARBA00023277"/>
    </source>
</evidence>
<evidence type="ECO:0000313" key="12">
    <source>
        <dbReference type="EMBL" id="PAV19520.1"/>
    </source>
</evidence>
<keyword evidence="3 11" id="KW-0732">Signal</keyword>
<sequence>MFQRSLLLSFALLAVVRGQQAGTQTAENHPPLSVQSCTAGGSCTTIQSSVVLDSNWRWLHSTADTTNCYTGNTWDTSLCPDPVTCASNCALDGADYTGTYGITASGSDLKLQFVTGANIGSRVYLMDDESTYRLFKLKNQEFTFDVDMSNLPCGLNGALYFVEMDQDGGTARFSGNKAGAKYGTGYCDTQCPHDIKFINGEANILGWTGDSNDPNSGTGQYGTCCNEMDVWEANSNAAAVTPHVCSVNVQTRCEGTDCGDGDERYDGICDKDGCDFNSYRMGDTTFLGKGLTVDTSSPFTVVTQFITSDNTTSGTLSEIRRLYVQNGNVIQNSKTSISGMDTFDSITDDFCNAQKTAFGDTNSFENRGGLPTMGDAFETGMVLVMSIWDDHEANMLWLDSDYPTDADASSPGVARGPCAPTSGVPTDVESQSPGASVTFSNIKFGDIGSTFSQ</sequence>
<evidence type="ECO:0000256" key="5">
    <source>
        <dbReference type="ARBA" id="ARBA00023001"/>
    </source>
</evidence>
<dbReference type="Pfam" id="PF00840">
    <property type="entry name" value="Glyco_hydro_7"/>
    <property type="match status" value="1"/>
</dbReference>
<comment type="caution">
    <text evidence="12">The sequence shown here is derived from an EMBL/GenBank/DDBJ whole genome shotgun (WGS) entry which is preliminary data.</text>
</comment>